<dbReference type="Pfam" id="PF00188">
    <property type="entry name" value="CAP"/>
    <property type="match status" value="1"/>
</dbReference>
<dbReference type="PROSITE" id="PS01009">
    <property type="entry name" value="CRISP_1"/>
    <property type="match status" value="1"/>
</dbReference>
<dbReference type="EMBL" id="GIBP01005726">
    <property type="protein sequence ID" value="NDV34695.1"/>
    <property type="molecule type" value="Transcribed_RNA"/>
</dbReference>
<reference evidence="3" key="1">
    <citation type="journal article" date="2020" name="J. Eukaryot. Microbiol.">
        <title>De novo Sequencing, Assembly and Annotation of the Transcriptome for the Free-Living Testate Amoeba Arcella intermedia.</title>
        <authorList>
            <person name="Ribeiro G.M."/>
            <person name="Porfirio-Sousa A.L."/>
            <person name="Maurer-Alcala X.X."/>
            <person name="Katz L.A."/>
            <person name="Lahr D.J.G."/>
        </authorList>
    </citation>
    <scope>NUCLEOTIDE SEQUENCE</scope>
</reference>
<sequence>MTAVLAAHQTERAKFGIPNLIWDCKLAQVAQNYANSCPGLSHSTTATTAYGTGEYVGENLAVASGTDPTASGWVSEKSSWRCSSNTCSGTCGHYTQMIWAQTTRVGCGLKKGCTSGGWPNILVCNYAVGGNMGSVSPLKSSSGSSYSCPASYAVGEGTALSVENGAGEVSLSIGAFVGIIVGTLIVSILGTFLLVFLFSKYKSSSSEIQ</sequence>
<keyword evidence="1" id="KW-0812">Transmembrane</keyword>
<evidence type="ECO:0000259" key="2">
    <source>
        <dbReference type="SMART" id="SM00198"/>
    </source>
</evidence>
<organism evidence="3">
    <name type="scientific">Arcella intermedia</name>
    <dbReference type="NCBI Taxonomy" id="1963864"/>
    <lineage>
        <taxon>Eukaryota</taxon>
        <taxon>Amoebozoa</taxon>
        <taxon>Tubulinea</taxon>
        <taxon>Elardia</taxon>
        <taxon>Arcellinida</taxon>
        <taxon>Sphaerothecina</taxon>
        <taxon>Arcellidae</taxon>
        <taxon>Arcella</taxon>
    </lineage>
</organism>
<dbReference type="SMART" id="SM00198">
    <property type="entry name" value="SCP"/>
    <property type="match status" value="1"/>
</dbReference>
<dbReference type="InterPro" id="IPR018244">
    <property type="entry name" value="Allrgn_V5/Tpx1_CS"/>
</dbReference>
<dbReference type="GO" id="GO:0005576">
    <property type="term" value="C:extracellular region"/>
    <property type="evidence" value="ECO:0007669"/>
    <property type="project" value="InterPro"/>
</dbReference>
<feature type="transmembrane region" description="Helical" evidence="1">
    <location>
        <begin position="173"/>
        <end position="198"/>
    </location>
</feature>
<feature type="domain" description="SCP" evidence="2">
    <location>
        <begin position="2"/>
        <end position="134"/>
    </location>
</feature>
<evidence type="ECO:0000313" key="3">
    <source>
        <dbReference type="EMBL" id="NDV34695.1"/>
    </source>
</evidence>
<dbReference type="AlphaFoldDB" id="A0A6B2LCI4"/>
<proteinExistence type="predicted"/>
<accession>A0A6B2LCI4</accession>
<dbReference type="PANTHER" id="PTHR10334">
    <property type="entry name" value="CYSTEINE-RICH SECRETORY PROTEIN-RELATED"/>
    <property type="match status" value="1"/>
</dbReference>
<keyword evidence="1" id="KW-1133">Transmembrane helix</keyword>
<dbReference type="PRINTS" id="PR00838">
    <property type="entry name" value="V5ALLERGEN"/>
</dbReference>
<dbReference type="InterPro" id="IPR014044">
    <property type="entry name" value="CAP_dom"/>
</dbReference>
<dbReference type="PRINTS" id="PR00837">
    <property type="entry name" value="V5TPXLIKE"/>
</dbReference>
<dbReference type="InterPro" id="IPR001283">
    <property type="entry name" value="CRISP-related"/>
</dbReference>
<dbReference type="EMBL" id="GIBP01006159">
    <property type="protein sequence ID" value="NDV35128.1"/>
    <property type="molecule type" value="Transcribed_RNA"/>
</dbReference>
<dbReference type="InterPro" id="IPR002413">
    <property type="entry name" value="V5_allergen-like"/>
</dbReference>
<evidence type="ECO:0000256" key="1">
    <source>
        <dbReference type="SAM" id="Phobius"/>
    </source>
</evidence>
<keyword evidence="1" id="KW-0472">Membrane</keyword>
<dbReference type="InterPro" id="IPR035940">
    <property type="entry name" value="CAP_sf"/>
</dbReference>
<dbReference type="SUPFAM" id="SSF55797">
    <property type="entry name" value="PR-1-like"/>
    <property type="match status" value="1"/>
</dbReference>
<dbReference type="Gene3D" id="3.40.33.10">
    <property type="entry name" value="CAP"/>
    <property type="match status" value="1"/>
</dbReference>
<name>A0A6B2LCI4_9EUKA</name>
<protein>
    <recommendedName>
        <fullName evidence="2">SCP domain-containing protein</fullName>
    </recommendedName>
</protein>